<gene>
    <name evidence="1" type="ORF">E2C01_096399</name>
</gene>
<sequence length="40" mass="4615">MSVSFGVQRGKVNLDVVDTFPWLLRCFIIVLILCEYRADP</sequence>
<proteinExistence type="predicted"/>
<evidence type="ECO:0000313" key="2">
    <source>
        <dbReference type="Proteomes" id="UP000324222"/>
    </source>
</evidence>
<comment type="caution">
    <text evidence="1">The sequence shown here is derived from an EMBL/GenBank/DDBJ whole genome shotgun (WGS) entry which is preliminary data.</text>
</comment>
<organism evidence="1 2">
    <name type="scientific">Portunus trituberculatus</name>
    <name type="common">Swimming crab</name>
    <name type="synonym">Neptunus trituberculatus</name>
    <dbReference type="NCBI Taxonomy" id="210409"/>
    <lineage>
        <taxon>Eukaryota</taxon>
        <taxon>Metazoa</taxon>
        <taxon>Ecdysozoa</taxon>
        <taxon>Arthropoda</taxon>
        <taxon>Crustacea</taxon>
        <taxon>Multicrustacea</taxon>
        <taxon>Malacostraca</taxon>
        <taxon>Eumalacostraca</taxon>
        <taxon>Eucarida</taxon>
        <taxon>Decapoda</taxon>
        <taxon>Pleocyemata</taxon>
        <taxon>Brachyura</taxon>
        <taxon>Eubrachyura</taxon>
        <taxon>Portunoidea</taxon>
        <taxon>Portunidae</taxon>
        <taxon>Portuninae</taxon>
        <taxon>Portunus</taxon>
    </lineage>
</organism>
<reference evidence="1 2" key="1">
    <citation type="submission" date="2019-05" db="EMBL/GenBank/DDBJ databases">
        <title>Another draft genome of Portunus trituberculatus and its Hox gene families provides insights of decapod evolution.</title>
        <authorList>
            <person name="Jeong J.-H."/>
            <person name="Song I."/>
            <person name="Kim S."/>
            <person name="Choi T."/>
            <person name="Kim D."/>
            <person name="Ryu S."/>
            <person name="Kim W."/>
        </authorList>
    </citation>
    <scope>NUCLEOTIDE SEQUENCE [LARGE SCALE GENOMIC DNA]</scope>
    <source>
        <tissue evidence="1">Muscle</tissue>
    </source>
</reference>
<protein>
    <submittedName>
        <fullName evidence="1">Uncharacterized protein</fullName>
    </submittedName>
</protein>
<dbReference type="EMBL" id="VSRR010124869">
    <property type="protein sequence ID" value="MPD00894.1"/>
    <property type="molecule type" value="Genomic_DNA"/>
</dbReference>
<name>A0A5B7K2P0_PORTR</name>
<dbReference type="Proteomes" id="UP000324222">
    <property type="component" value="Unassembled WGS sequence"/>
</dbReference>
<accession>A0A5B7K2P0</accession>
<keyword evidence="2" id="KW-1185">Reference proteome</keyword>
<dbReference type="AlphaFoldDB" id="A0A5B7K2P0"/>
<evidence type="ECO:0000313" key="1">
    <source>
        <dbReference type="EMBL" id="MPD00894.1"/>
    </source>
</evidence>